<protein>
    <submittedName>
        <fullName evidence="2">Uncharacterized protein</fullName>
    </submittedName>
</protein>
<dbReference type="Proteomes" id="UP001162164">
    <property type="component" value="Unassembled WGS sequence"/>
</dbReference>
<gene>
    <name evidence="2" type="ORF">NQ317_002408</name>
</gene>
<reference evidence="2" key="1">
    <citation type="journal article" date="2023" name="Insect Mol. Biol.">
        <title>Genome sequencing provides insights into the evolution of gene families encoding plant cell wall-degrading enzymes in longhorned beetles.</title>
        <authorList>
            <person name="Shin N.R."/>
            <person name="Okamura Y."/>
            <person name="Kirsch R."/>
            <person name="Pauchet Y."/>
        </authorList>
    </citation>
    <scope>NUCLEOTIDE SEQUENCE</scope>
    <source>
        <strain evidence="2">MMC_N1</strain>
    </source>
</reference>
<evidence type="ECO:0000313" key="3">
    <source>
        <dbReference type="Proteomes" id="UP001162164"/>
    </source>
</evidence>
<organism evidence="2 3">
    <name type="scientific">Molorchus minor</name>
    <dbReference type="NCBI Taxonomy" id="1323400"/>
    <lineage>
        <taxon>Eukaryota</taxon>
        <taxon>Metazoa</taxon>
        <taxon>Ecdysozoa</taxon>
        <taxon>Arthropoda</taxon>
        <taxon>Hexapoda</taxon>
        <taxon>Insecta</taxon>
        <taxon>Pterygota</taxon>
        <taxon>Neoptera</taxon>
        <taxon>Endopterygota</taxon>
        <taxon>Coleoptera</taxon>
        <taxon>Polyphaga</taxon>
        <taxon>Cucujiformia</taxon>
        <taxon>Chrysomeloidea</taxon>
        <taxon>Cerambycidae</taxon>
        <taxon>Lamiinae</taxon>
        <taxon>Monochamini</taxon>
        <taxon>Molorchus</taxon>
    </lineage>
</organism>
<feature type="signal peptide" evidence="1">
    <location>
        <begin position="1"/>
        <end position="19"/>
    </location>
</feature>
<evidence type="ECO:0000256" key="1">
    <source>
        <dbReference type="SAM" id="SignalP"/>
    </source>
</evidence>
<feature type="chain" id="PRO_5045673266" evidence="1">
    <location>
        <begin position="20"/>
        <end position="83"/>
    </location>
</feature>
<keyword evidence="3" id="KW-1185">Reference proteome</keyword>
<keyword evidence="1" id="KW-0732">Signal</keyword>
<name>A0ABQ9JJW3_9CUCU</name>
<sequence length="83" mass="9755">MCVLHFIILLLFKLLHTKGKKVLYIPLDEQIDLGSIPSIREFFWEKSCWAERFEGRIILIEFNNNSLAIYSIRISQQLTATNI</sequence>
<accession>A0ABQ9JJW3</accession>
<proteinExistence type="predicted"/>
<evidence type="ECO:0000313" key="2">
    <source>
        <dbReference type="EMBL" id="KAJ8978505.1"/>
    </source>
</evidence>
<dbReference type="EMBL" id="JAPWTJ010000429">
    <property type="protein sequence ID" value="KAJ8978505.1"/>
    <property type="molecule type" value="Genomic_DNA"/>
</dbReference>
<comment type="caution">
    <text evidence="2">The sequence shown here is derived from an EMBL/GenBank/DDBJ whole genome shotgun (WGS) entry which is preliminary data.</text>
</comment>